<dbReference type="PANTHER" id="PTHR11733:SF241">
    <property type="entry name" value="GH26575P-RELATED"/>
    <property type="match status" value="1"/>
</dbReference>
<dbReference type="InterPro" id="IPR000718">
    <property type="entry name" value="Peptidase_M13"/>
</dbReference>
<keyword evidence="4" id="KW-0479">Metal-binding</keyword>
<keyword evidence="6" id="KW-0862">Zinc</keyword>
<dbReference type="VEuPathDB" id="VectorBase:RSAN_028994"/>
<reference evidence="10" key="1">
    <citation type="journal article" date="2020" name="Cell">
        <title>Large-Scale Comparative Analyses of Tick Genomes Elucidate Their Genetic Diversity and Vector Capacities.</title>
        <authorList>
            <consortium name="Tick Genome and Microbiome Consortium (TIGMIC)"/>
            <person name="Jia N."/>
            <person name="Wang J."/>
            <person name="Shi W."/>
            <person name="Du L."/>
            <person name="Sun Y."/>
            <person name="Zhan W."/>
            <person name="Jiang J.F."/>
            <person name="Wang Q."/>
            <person name="Zhang B."/>
            <person name="Ji P."/>
            <person name="Bell-Sakyi L."/>
            <person name="Cui X.M."/>
            <person name="Yuan T.T."/>
            <person name="Jiang B.G."/>
            <person name="Yang W.F."/>
            <person name="Lam T.T."/>
            <person name="Chang Q.C."/>
            <person name="Ding S.J."/>
            <person name="Wang X.J."/>
            <person name="Zhu J.G."/>
            <person name="Ruan X.D."/>
            <person name="Zhao L."/>
            <person name="Wei J.T."/>
            <person name="Ye R.Z."/>
            <person name="Que T.C."/>
            <person name="Du C.H."/>
            <person name="Zhou Y.H."/>
            <person name="Cheng J.X."/>
            <person name="Dai P.F."/>
            <person name="Guo W.B."/>
            <person name="Han X.H."/>
            <person name="Huang E.J."/>
            <person name="Li L.F."/>
            <person name="Wei W."/>
            <person name="Gao Y.C."/>
            <person name="Liu J.Z."/>
            <person name="Shao H.Z."/>
            <person name="Wang X."/>
            <person name="Wang C.C."/>
            <person name="Yang T.C."/>
            <person name="Huo Q.B."/>
            <person name="Li W."/>
            <person name="Chen H.Y."/>
            <person name="Chen S.E."/>
            <person name="Zhou L.G."/>
            <person name="Ni X.B."/>
            <person name="Tian J.H."/>
            <person name="Sheng Y."/>
            <person name="Liu T."/>
            <person name="Pan Y.S."/>
            <person name="Xia L.Y."/>
            <person name="Li J."/>
            <person name="Zhao F."/>
            <person name="Cao W.C."/>
        </authorList>
    </citation>
    <scope>NUCLEOTIDE SEQUENCE</scope>
    <source>
        <strain evidence="10">Rsan-2018</strain>
    </source>
</reference>
<dbReference type="Pfam" id="PF05649">
    <property type="entry name" value="Peptidase_M13_N"/>
    <property type="match status" value="1"/>
</dbReference>
<dbReference type="Pfam" id="PF01431">
    <property type="entry name" value="Peptidase_M13"/>
    <property type="match status" value="1"/>
</dbReference>
<keyword evidence="3" id="KW-0645">Protease</keyword>
<dbReference type="SUPFAM" id="SSF55486">
    <property type="entry name" value="Metalloproteases ('zincins'), catalytic domain"/>
    <property type="match status" value="1"/>
</dbReference>
<evidence type="ECO:0000313" key="11">
    <source>
        <dbReference type="Proteomes" id="UP000821837"/>
    </source>
</evidence>
<proteinExistence type="inferred from homology"/>
<feature type="domain" description="Peptidase M13 N-terminal" evidence="9">
    <location>
        <begin position="64"/>
        <end position="206"/>
    </location>
</feature>
<dbReference type="PROSITE" id="PS51885">
    <property type="entry name" value="NEPRILYSIN"/>
    <property type="match status" value="1"/>
</dbReference>
<feature type="domain" description="Peptidase M13 C-terminal" evidence="8">
    <location>
        <begin position="261"/>
        <end position="458"/>
    </location>
</feature>
<dbReference type="Gene3D" id="1.10.1380.10">
    <property type="entry name" value="Neutral endopeptidase , domain2"/>
    <property type="match status" value="1"/>
</dbReference>
<comment type="caution">
    <text evidence="10">The sequence shown here is derived from an EMBL/GenBank/DDBJ whole genome shotgun (WGS) entry which is preliminary data.</text>
</comment>
<evidence type="ECO:0000313" key="10">
    <source>
        <dbReference type="EMBL" id="KAH7981750.1"/>
    </source>
</evidence>
<dbReference type="InterPro" id="IPR024079">
    <property type="entry name" value="MetalloPept_cat_dom_sf"/>
</dbReference>
<evidence type="ECO:0000256" key="7">
    <source>
        <dbReference type="ARBA" id="ARBA00023049"/>
    </source>
</evidence>
<keyword evidence="5" id="KW-0378">Hydrolase</keyword>
<keyword evidence="7" id="KW-0482">Metalloprotease</keyword>
<dbReference type="InterPro" id="IPR018497">
    <property type="entry name" value="Peptidase_M13_C"/>
</dbReference>
<dbReference type="GO" id="GO:0046872">
    <property type="term" value="F:metal ion binding"/>
    <property type="evidence" value="ECO:0007669"/>
    <property type="project" value="UniProtKB-KW"/>
</dbReference>
<dbReference type="InterPro" id="IPR042089">
    <property type="entry name" value="Peptidase_M13_dom_2"/>
</dbReference>
<accession>A0A9D4QJ83</accession>
<evidence type="ECO:0000256" key="5">
    <source>
        <dbReference type="ARBA" id="ARBA00022801"/>
    </source>
</evidence>
<dbReference type="InterPro" id="IPR008753">
    <property type="entry name" value="Peptidase_M13_N"/>
</dbReference>
<dbReference type="Proteomes" id="UP000821837">
    <property type="component" value="Chromosome 1"/>
</dbReference>
<name>A0A9D4QJ83_RHISA</name>
<sequence>MFFFSAGFTPSGVVSKVLRLYIFSFHVYDLHRGARRAVEAFRGRPRRPRRRVRPSPPRRCGDRWLRLLDKYGAYDGHDRVVVQPAGLKFLTRLLSESGAEGVRRLLSWSLVRQWAPLSDGSLDTEGPLARNVSCVETVLAVLRLPFLARVLFQSVSKDRLTDAESLARKMQSTFSGMLQNSSTFQGEPRQKIIEKLSKLKIIIGYPEAVNTTEKVDALYEGLTLSKATLFENWLEASKYKQSIISQDRETMLFDATSAMVFYDAMTNQVIVPAGALLSPLLYSPNGASAYNYGSLGQYIALEMARGFGPMGKNSNYEDELNPWVTPEVQKFYDSVKNCLKESWDIVKNDHLPFHNPPDVDSSFVMDTDTAFSDLVGARVAYEAYTTAESGLQKLSVDPDRLSPAVKQFFVGNCVKWCLDAHSKLVNYAGPFRCVLPLVHIGGFSEALRCKRSSGYASMLKCSLL</sequence>
<comment type="similarity">
    <text evidence="2">Belongs to the peptidase M13 family.</text>
</comment>
<keyword evidence="11" id="KW-1185">Reference proteome</keyword>
<organism evidence="10 11">
    <name type="scientific">Rhipicephalus sanguineus</name>
    <name type="common">Brown dog tick</name>
    <name type="synonym">Ixodes sanguineus</name>
    <dbReference type="NCBI Taxonomy" id="34632"/>
    <lineage>
        <taxon>Eukaryota</taxon>
        <taxon>Metazoa</taxon>
        <taxon>Ecdysozoa</taxon>
        <taxon>Arthropoda</taxon>
        <taxon>Chelicerata</taxon>
        <taxon>Arachnida</taxon>
        <taxon>Acari</taxon>
        <taxon>Parasitiformes</taxon>
        <taxon>Ixodida</taxon>
        <taxon>Ixodoidea</taxon>
        <taxon>Ixodidae</taxon>
        <taxon>Rhipicephalinae</taxon>
        <taxon>Rhipicephalus</taxon>
        <taxon>Rhipicephalus</taxon>
    </lineage>
</organism>
<dbReference type="GO" id="GO:0004222">
    <property type="term" value="F:metalloendopeptidase activity"/>
    <property type="evidence" value="ECO:0007669"/>
    <property type="project" value="InterPro"/>
</dbReference>
<evidence type="ECO:0000256" key="2">
    <source>
        <dbReference type="ARBA" id="ARBA00007357"/>
    </source>
</evidence>
<evidence type="ECO:0000256" key="6">
    <source>
        <dbReference type="ARBA" id="ARBA00022833"/>
    </source>
</evidence>
<dbReference type="AlphaFoldDB" id="A0A9D4QJ83"/>
<evidence type="ECO:0000256" key="4">
    <source>
        <dbReference type="ARBA" id="ARBA00022723"/>
    </source>
</evidence>
<evidence type="ECO:0000259" key="8">
    <source>
        <dbReference type="Pfam" id="PF01431"/>
    </source>
</evidence>
<protein>
    <submittedName>
        <fullName evidence="10">Uncharacterized protein</fullName>
    </submittedName>
</protein>
<evidence type="ECO:0000259" key="9">
    <source>
        <dbReference type="Pfam" id="PF05649"/>
    </source>
</evidence>
<dbReference type="Gene3D" id="3.40.390.10">
    <property type="entry name" value="Collagenase (Catalytic Domain)"/>
    <property type="match status" value="1"/>
</dbReference>
<evidence type="ECO:0000256" key="3">
    <source>
        <dbReference type="ARBA" id="ARBA00022670"/>
    </source>
</evidence>
<evidence type="ECO:0000256" key="1">
    <source>
        <dbReference type="ARBA" id="ARBA00001947"/>
    </source>
</evidence>
<reference evidence="10" key="2">
    <citation type="submission" date="2021-09" db="EMBL/GenBank/DDBJ databases">
        <authorList>
            <person name="Jia N."/>
            <person name="Wang J."/>
            <person name="Shi W."/>
            <person name="Du L."/>
            <person name="Sun Y."/>
            <person name="Zhan W."/>
            <person name="Jiang J."/>
            <person name="Wang Q."/>
            <person name="Zhang B."/>
            <person name="Ji P."/>
            <person name="Sakyi L.B."/>
            <person name="Cui X."/>
            <person name="Yuan T."/>
            <person name="Jiang B."/>
            <person name="Yang W."/>
            <person name="Lam T.T.-Y."/>
            <person name="Chang Q."/>
            <person name="Ding S."/>
            <person name="Wang X."/>
            <person name="Zhu J."/>
            <person name="Ruan X."/>
            <person name="Zhao L."/>
            <person name="Wei J."/>
            <person name="Que T."/>
            <person name="Du C."/>
            <person name="Cheng J."/>
            <person name="Dai P."/>
            <person name="Han X."/>
            <person name="Huang E."/>
            <person name="Gao Y."/>
            <person name="Liu J."/>
            <person name="Shao H."/>
            <person name="Ye R."/>
            <person name="Li L."/>
            <person name="Wei W."/>
            <person name="Wang X."/>
            <person name="Wang C."/>
            <person name="Huo Q."/>
            <person name="Li W."/>
            <person name="Guo W."/>
            <person name="Chen H."/>
            <person name="Chen S."/>
            <person name="Zhou L."/>
            <person name="Zhou L."/>
            <person name="Ni X."/>
            <person name="Tian J."/>
            <person name="Zhou Y."/>
            <person name="Sheng Y."/>
            <person name="Liu T."/>
            <person name="Pan Y."/>
            <person name="Xia L."/>
            <person name="Li J."/>
            <person name="Zhao F."/>
            <person name="Cao W."/>
        </authorList>
    </citation>
    <scope>NUCLEOTIDE SEQUENCE</scope>
    <source>
        <strain evidence="10">Rsan-2018</strain>
        <tissue evidence="10">Larvae</tissue>
    </source>
</reference>
<comment type="cofactor">
    <cofactor evidence="1">
        <name>Zn(2+)</name>
        <dbReference type="ChEBI" id="CHEBI:29105"/>
    </cofactor>
</comment>
<dbReference type="EMBL" id="JABSTV010001245">
    <property type="protein sequence ID" value="KAH7981750.1"/>
    <property type="molecule type" value="Genomic_DNA"/>
</dbReference>
<gene>
    <name evidence="10" type="ORF">HPB52_000996</name>
</gene>
<dbReference type="GO" id="GO:0016485">
    <property type="term" value="P:protein processing"/>
    <property type="evidence" value="ECO:0007669"/>
    <property type="project" value="TreeGrafter"/>
</dbReference>
<dbReference type="PANTHER" id="PTHR11733">
    <property type="entry name" value="ZINC METALLOPROTEASE FAMILY M13 NEPRILYSIN-RELATED"/>
    <property type="match status" value="1"/>
</dbReference>
<dbReference type="GO" id="GO:0005886">
    <property type="term" value="C:plasma membrane"/>
    <property type="evidence" value="ECO:0007669"/>
    <property type="project" value="TreeGrafter"/>
</dbReference>